<evidence type="ECO:0000313" key="2">
    <source>
        <dbReference type="EMBL" id="MCW1925654.1"/>
    </source>
</evidence>
<comment type="caution">
    <text evidence="2">The sequence shown here is derived from an EMBL/GenBank/DDBJ whole genome shotgun (WGS) entry which is preliminary data.</text>
</comment>
<dbReference type="RefSeq" id="WP_264489760.1">
    <property type="nucleotide sequence ID" value="NZ_JAPDDT010000015.1"/>
</dbReference>
<keyword evidence="1" id="KW-0472">Membrane</keyword>
<sequence length="279" mass="31247">MKALCPIGIFFLWFMVRLSAALPDVPDDQQGAQRWLNRRILEIEQISTKPNHEALPKLGEMIRQLGVLDYRDCEEKEEVMKKLRIYITEIPGHAEWFGKEIKAMTDNKINRTGLQFEGGRGWYFQTLSQLPSPETVKVLGEQLFDERSPFEGPLNEAEWKPSCYFAAAALHNLGLENPPVKTSYADYRNDLRTWQLWFEQVRAGTRTFSFKGDKTIYSLAGPVAAALDPANGQSESPQPVPDLAGASPGSSNLSVWIALSFAVVALILAAKFAFAKKPA</sequence>
<protein>
    <submittedName>
        <fullName evidence="2">Uncharacterized protein</fullName>
    </submittedName>
</protein>
<keyword evidence="1" id="KW-0812">Transmembrane</keyword>
<evidence type="ECO:0000256" key="1">
    <source>
        <dbReference type="SAM" id="Phobius"/>
    </source>
</evidence>
<feature type="transmembrane region" description="Helical" evidence="1">
    <location>
        <begin position="253"/>
        <end position="274"/>
    </location>
</feature>
<proteinExistence type="predicted"/>
<name>A0ABT3GQ57_9BACT</name>
<gene>
    <name evidence="2" type="ORF">OKA05_24055</name>
</gene>
<accession>A0ABT3GQ57</accession>
<keyword evidence="3" id="KW-1185">Reference proteome</keyword>
<keyword evidence="1" id="KW-1133">Transmembrane helix</keyword>
<dbReference type="EMBL" id="JAPDDT010000015">
    <property type="protein sequence ID" value="MCW1925654.1"/>
    <property type="molecule type" value="Genomic_DNA"/>
</dbReference>
<dbReference type="Proteomes" id="UP001320876">
    <property type="component" value="Unassembled WGS sequence"/>
</dbReference>
<organism evidence="2 3">
    <name type="scientific">Luteolibacter arcticus</name>
    <dbReference type="NCBI Taxonomy" id="1581411"/>
    <lineage>
        <taxon>Bacteria</taxon>
        <taxon>Pseudomonadati</taxon>
        <taxon>Verrucomicrobiota</taxon>
        <taxon>Verrucomicrobiia</taxon>
        <taxon>Verrucomicrobiales</taxon>
        <taxon>Verrucomicrobiaceae</taxon>
        <taxon>Luteolibacter</taxon>
    </lineage>
</organism>
<reference evidence="2 3" key="1">
    <citation type="submission" date="2022-10" db="EMBL/GenBank/DDBJ databases">
        <title>Luteolibacter arcticus strain CCTCC AB 2014275, whole genome shotgun sequencing project.</title>
        <authorList>
            <person name="Zhao G."/>
            <person name="Shen L."/>
        </authorList>
    </citation>
    <scope>NUCLEOTIDE SEQUENCE [LARGE SCALE GENOMIC DNA]</scope>
    <source>
        <strain evidence="2 3">CCTCC AB 2014275</strain>
    </source>
</reference>
<evidence type="ECO:0000313" key="3">
    <source>
        <dbReference type="Proteomes" id="UP001320876"/>
    </source>
</evidence>